<evidence type="ECO:0008006" key="3">
    <source>
        <dbReference type="Google" id="ProtNLM"/>
    </source>
</evidence>
<keyword evidence="2" id="KW-1185">Reference proteome</keyword>
<evidence type="ECO:0000313" key="2">
    <source>
        <dbReference type="Proteomes" id="UP001597139"/>
    </source>
</evidence>
<reference evidence="1 2" key="1">
    <citation type="journal article" date="2019" name="Int. J. Syst. Evol. Microbiol.">
        <title>The Global Catalogue of Microorganisms (GCM) 10K type strain sequencing project: providing services to taxonomists for standard genome sequencing and annotation.</title>
        <authorList>
            <consortium name="The Broad Institute Genomics Platform"/>
            <consortium name="The Broad Institute Genome Sequencing Center for Infectious Disease"/>
            <person name="Wu L."/>
            <person name="Ma J."/>
        </authorList>
    </citation>
    <scope>NUCLEOTIDE SEQUENCE [LARGE SCALE GENOMIC DNA]</scope>
    <source>
        <strain evidence="1 2">CGMCC 1.12859</strain>
    </source>
</reference>
<gene>
    <name evidence="1" type="ORF">ACFSAU_06255</name>
</gene>
<organism evidence="1 2">
    <name type="scientific">Halolamina litorea</name>
    <dbReference type="NCBI Taxonomy" id="1515593"/>
    <lineage>
        <taxon>Archaea</taxon>
        <taxon>Methanobacteriati</taxon>
        <taxon>Methanobacteriota</taxon>
        <taxon>Stenosarchaea group</taxon>
        <taxon>Halobacteria</taxon>
        <taxon>Halobacteriales</taxon>
        <taxon>Haloferacaceae</taxon>
    </lineage>
</organism>
<dbReference type="Proteomes" id="UP001597139">
    <property type="component" value="Unassembled WGS sequence"/>
</dbReference>
<comment type="caution">
    <text evidence="1">The sequence shown here is derived from an EMBL/GenBank/DDBJ whole genome shotgun (WGS) entry which is preliminary data.</text>
</comment>
<protein>
    <recommendedName>
        <fullName evidence="3">DUF4157 domain-containing protein</fullName>
    </recommendedName>
</protein>
<dbReference type="EMBL" id="JBHUCZ010000002">
    <property type="protein sequence ID" value="MFD1567088.1"/>
    <property type="molecule type" value="Genomic_DNA"/>
</dbReference>
<dbReference type="AlphaFoldDB" id="A0ABD6BSE0"/>
<evidence type="ECO:0000313" key="1">
    <source>
        <dbReference type="EMBL" id="MFD1567088.1"/>
    </source>
</evidence>
<name>A0ABD6BSE0_9EURY</name>
<sequence>MRLAPIACALLIVLAGCGGVMDATTPAATESDEPSTPSTSVTVLGDLPFDATTVFERVTTLTGERVDGPVVYVEPPSEMSTSVLDARRSSFRAALGIDPPARNDSERLTLAAYAASDGNSVHVNEETLSDPVAAEVTVAHEFVHVVQFRRGWADSVWFVDPAVRGGMNYDGRLTYYLVIEGAAEYVEDDYVEQFLPERAGEDSLRAAYRNGSAYQRLNLARYVLGAEYVADRVDSPGELASVHRSPPRSSEQVLHNSTDPVESLTVTTGDTGNWSERHRDRQGELFLRIALRTELNRSAAVDAAAGWGEDRRITFERGNRTATAWTLHWDDAANATEFERSFRRYLDAKATREGGVWSGNENGSGNATAYRVVEPNEETTVVLLGDESFVRRATVNATLGDVVKVGVSRSDRAAP</sequence>
<dbReference type="PROSITE" id="PS51257">
    <property type="entry name" value="PROKAR_LIPOPROTEIN"/>
    <property type="match status" value="1"/>
</dbReference>
<proteinExistence type="predicted"/>
<accession>A0ABD6BSE0</accession>
<dbReference type="RefSeq" id="WP_267646472.1">
    <property type="nucleotide sequence ID" value="NZ_JANHGR010000001.1"/>
</dbReference>